<keyword evidence="4 7" id="KW-0812">Transmembrane</keyword>
<feature type="transmembrane region" description="Helical" evidence="7">
    <location>
        <begin position="63"/>
        <end position="81"/>
    </location>
</feature>
<organism evidence="8">
    <name type="scientific">freshwater metagenome</name>
    <dbReference type="NCBI Taxonomy" id="449393"/>
    <lineage>
        <taxon>unclassified sequences</taxon>
        <taxon>metagenomes</taxon>
        <taxon>ecological metagenomes</taxon>
    </lineage>
</organism>
<dbReference type="EMBL" id="CAEZTJ010000045">
    <property type="protein sequence ID" value="CAB4565502.1"/>
    <property type="molecule type" value="Genomic_DNA"/>
</dbReference>
<feature type="transmembrane region" description="Helical" evidence="7">
    <location>
        <begin position="7"/>
        <end position="24"/>
    </location>
</feature>
<keyword evidence="3" id="KW-1003">Cell membrane</keyword>
<evidence type="ECO:0000256" key="7">
    <source>
        <dbReference type="SAM" id="Phobius"/>
    </source>
</evidence>
<dbReference type="InterPro" id="IPR018383">
    <property type="entry name" value="UPF0324_pro"/>
</dbReference>
<evidence type="ECO:0000256" key="5">
    <source>
        <dbReference type="ARBA" id="ARBA00022989"/>
    </source>
</evidence>
<evidence type="ECO:0000256" key="3">
    <source>
        <dbReference type="ARBA" id="ARBA00022475"/>
    </source>
</evidence>
<feature type="transmembrane region" description="Helical" evidence="7">
    <location>
        <begin position="118"/>
        <end position="139"/>
    </location>
</feature>
<dbReference type="AlphaFoldDB" id="A0A6J6DN07"/>
<keyword evidence="5 7" id="KW-1133">Transmembrane helix</keyword>
<evidence type="ECO:0000256" key="2">
    <source>
        <dbReference type="ARBA" id="ARBA00007977"/>
    </source>
</evidence>
<feature type="transmembrane region" description="Helical" evidence="7">
    <location>
        <begin position="316"/>
        <end position="336"/>
    </location>
</feature>
<feature type="transmembrane region" description="Helical" evidence="7">
    <location>
        <begin position="287"/>
        <end position="304"/>
    </location>
</feature>
<sequence length="338" mass="35537">MKLNLKNFSSFAIIAAGVALAFLINSLQGAISPLFLSMLFGLLITNTIGWNEKEAMNFAAKRCLRLGVVLLGFQISFDQFVDVGLKGLLAVAVVVVVVFSGTRLITRRLGLSHSLSTFIAGGFAICGATAIAAISATLLKGKSAEEQKEVNRDLSYAVAIVALCGTLSVFVLPLVARLLGLTDWATGAWIGAAVHDVGQVVATASLVSDEAIESSIIVKLSRVVMLIPLVIFLTHEASKALSREGSAEKISLRSTGPVFVIGFIFVAILANTLSLDPVIIDAGKEGSKIFLSIGLFAMGLGVKWKSISRLGSRPLVAGVSLWLLSASFALAVVILFGF</sequence>
<dbReference type="GO" id="GO:0005886">
    <property type="term" value="C:plasma membrane"/>
    <property type="evidence" value="ECO:0007669"/>
    <property type="project" value="UniProtKB-SubCell"/>
</dbReference>
<keyword evidence="6 7" id="KW-0472">Membrane</keyword>
<evidence type="ECO:0000256" key="1">
    <source>
        <dbReference type="ARBA" id="ARBA00004651"/>
    </source>
</evidence>
<proteinExistence type="inferred from homology"/>
<feature type="transmembrane region" description="Helical" evidence="7">
    <location>
        <begin position="30"/>
        <end position="51"/>
    </location>
</feature>
<evidence type="ECO:0000256" key="4">
    <source>
        <dbReference type="ARBA" id="ARBA00022692"/>
    </source>
</evidence>
<comment type="subcellular location">
    <subcellularLocation>
        <location evidence="1">Cell membrane</location>
        <topology evidence="1">Multi-pass membrane protein</topology>
    </subcellularLocation>
</comment>
<feature type="transmembrane region" description="Helical" evidence="7">
    <location>
        <begin position="154"/>
        <end position="176"/>
    </location>
</feature>
<comment type="similarity">
    <text evidence="2">Belongs to the UPF0324 family.</text>
</comment>
<protein>
    <submittedName>
        <fullName evidence="8">Unannotated protein</fullName>
    </submittedName>
</protein>
<accession>A0A6J6DN07</accession>
<reference evidence="8" key="1">
    <citation type="submission" date="2020-05" db="EMBL/GenBank/DDBJ databases">
        <authorList>
            <person name="Chiriac C."/>
            <person name="Salcher M."/>
            <person name="Ghai R."/>
            <person name="Kavagutti S V."/>
        </authorList>
    </citation>
    <scope>NUCLEOTIDE SEQUENCE</scope>
</reference>
<name>A0A6J6DN07_9ZZZZ</name>
<dbReference type="PANTHER" id="PTHR30106">
    <property type="entry name" value="INNER MEMBRANE PROTEIN YEIH-RELATED"/>
    <property type="match status" value="1"/>
</dbReference>
<evidence type="ECO:0000256" key="6">
    <source>
        <dbReference type="ARBA" id="ARBA00023136"/>
    </source>
</evidence>
<dbReference type="PANTHER" id="PTHR30106:SF2">
    <property type="entry name" value="UPF0324 INNER MEMBRANE PROTEIN YEIH"/>
    <property type="match status" value="1"/>
</dbReference>
<evidence type="ECO:0000313" key="8">
    <source>
        <dbReference type="EMBL" id="CAB4565502.1"/>
    </source>
</evidence>
<gene>
    <name evidence="8" type="ORF">UFOPK1650_00436</name>
</gene>
<feature type="transmembrane region" description="Helical" evidence="7">
    <location>
        <begin position="255"/>
        <end position="275"/>
    </location>
</feature>
<dbReference type="Pfam" id="PF03601">
    <property type="entry name" value="Cons_hypoth698"/>
    <property type="match status" value="1"/>
</dbReference>
<feature type="transmembrane region" description="Helical" evidence="7">
    <location>
        <begin position="87"/>
        <end position="106"/>
    </location>
</feature>